<dbReference type="Proteomes" id="UP000053611">
    <property type="component" value="Unassembled WGS sequence"/>
</dbReference>
<name>A0A0J0XNE7_9TREE</name>
<protein>
    <submittedName>
        <fullName evidence="2">Uncharacterized protein</fullName>
    </submittedName>
</protein>
<dbReference type="GeneID" id="28983678"/>
<accession>A0A0J0XNE7</accession>
<keyword evidence="3" id="KW-1185">Reference proteome</keyword>
<evidence type="ECO:0000313" key="2">
    <source>
        <dbReference type="EMBL" id="KLT42603.1"/>
    </source>
</evidence>
<sequence length="63" mass="6757">MRGLLVGSWLSAHDGGPSSVPLDVPSLQDWRDGRSASQPPLTLDCQHLAVKSRAMTTVNVTRS</sequence>
<dbReference type="RefSeq" id="XP_018279094.1">
    <property type="nucleotide sequence ID" value="XM_018423075.1"/>
</dbReference>
<gene>
    <name evidence="2" type="ORF">CC85DRAFT_285336</name>
</gene>
<evidence type="ECO:0000256" key="1">
    <source>
        <dbReference type="SAM" id="MobiDB-lite"/>
    </source>
</evidence>
<evidence type="ECO:0000313" key="3">
    <source>
        <dbReference type="Proteomes" id="UP000053611"/>
    </source>
</evidence>
<dbReference type="EMBL" id="KQ087203">
    <property type="protein sequence ID" value="KLT42603.1"/>
    <property type="molecule type" value="Genomic_DNA"/>
</dbReference>
<reference evidence="2 3" key="1">
    <citation type="submission" date="2015-03" db="EMBL/GenBank/DDBJ databases">
        <title>Genomics and transcriptomics of the oil-accumulating basidiomycete yeast T. oleaginosus allow insights into substrate utilization and the diverse evolutionary trajectories of mating systems in fungi.</title>
        <authorList>
            <consortium name="DOE Joint Genome Institute"/>
            <person name="Kourist R."/>
            <person name="Kracht O."/>
            <person name="Bracharz F."/>
            <person name="Lipzen A."/>
            <person name="Nolan M."/>
            <person name="Ohm R."/>
            <person name="Grigoriev I."/>
            <person name="Sun S."/>
            <person name="Heitman J."/>
            <person name="Bruck T."/>
            <person name="Nowrousian M."/>
        </authorList>
    </citation>
    <scope>NUCLEOTIDE SEQUENCE [LARGE SCALE GENOMIC DNA]</scope>
    <source>
        <strain evidence="2 3">IBC0246</strain>
    </source>
</reference>
<proteinExistence type="predicted"/>
<feature type="region of interest" description="Disordered" evidence="1">
    <location>
        <begin position="11"/>
        <end position="38"/>
    </location>
</feature>
<dbReference type="AlphaFoldDB" id="A0A0J0XNE7"/>
<organism evidence="2 3">
    <name type="scientific">Cutaneotrichosporon oleaginosum</name>
    <dbReference type="NCBI Taxonomy" id="879819"/>
    <lineage>
        <taxon>Eukaryota</taxon>
        <taxon>Fungi</taxon>
        <taxon>Dikarya</taxon>
        <taxon>Basidiomycota</taxon>
        <taxon>Agaricomycotina</taxon>
        <taxon>Tremellomycetes</taxon>
        <taxon>Trichosporonales</taxon>
        <taxon>Trichosporonaceae</taxon>
        <taxon>Cutaneotrichosporon</taxon>
    </lineage>
</organism>